<evidence type="ECO:0008006" key="5">
    <source>
        <dbReference type="Google" id="ProtNLM"/>
    </source>
</evidence>
<keyword evidence="2" id="KW-0812">Transmembrane</keyword>
<name>A0A316TMV2_9ACTN</name>
<protein>
    <recommendedName>
        <fullName evidence="5">DUF2567 domain-containing protein</fullName>
    </recommendedName>
</protein>
<accession>A0A316TMV2</accession>
<evidence type="ECO:0000256" key="2">
    <source>
        <dbReference type="SAM" id="Phobius"/>
    </source>
</evidence>
<evidence type="ECO:0000313" key="3">
    <source>
        <dbReference type="EMBL" id="PWN03592.1"/>
    </source>
</evidence>
<proteinExistence type="predicted"/>
<dbReference type="Proteomes" id="UP000245507">
    <property type="component" value="Unassembled WGS sequence"/>
</dbReference>
<dbReference type="RefSeq" id="WP_109692680.1">
    <property type="nucleotide sequence ID" value="NZ_QGDD01000002.1"/>
</dbReference>
<dbReference type="EMBL" id="QGDD01000002">
    <property type="protein sequence ID" value="PWN03592.1"/>
    <property type="molecule type" value="Genomic_DNA"/>
</dbReference>
<feature type="region of interest" description="Disordered" evidence="1">
    <location>
        <begin position="196"/>
        <end position="217"/>
    </location>
</feature>
<evidence type="ECO:0000313" key="4">
    <source>
        <dbReference type="Proteomes" id="UP000245507"/>
    </source>
</evidence>
<reference evidence="3 4" key="1">
    <citation type="submission" date="2018-05" db="EMBL/GenBank/DDBJ databases">
        <title>Nocardioides silvaticus genome.</title>
        <authorList>
            <person name="Li C."/>
            <person name="Wang G."/>
        </authorList>
    </citation>
    <scope>NUCLEOTIDE SEQUENCE [LARGE SCALE GENOMIC DNA]</scope>
    <source>
        <strain evidence="3 4">CCTCC AB 2018079</strain>
    </source>
</reference>
<feature type="transmembrane region" description="Helical" evidence="2">
    <location>
        <begin position="167"/>
        <end position="185"/>
    </location>
</feature>
<dbReference type="OrthoDB" id="3790820at2"/>
<sequence>MTHQQLQPPPPAPPVERRRVPWREVALVAGAVAAGCAVVGAGAGWLWYQWWAPANTGTIYDTVDGPKWYDLTDQGVAHQFDGPAQYAVIALGLGAVLGVLALLVSRRQPVAAVAGLIVGTAAAAYLCYLVGTELSPPDPQTFATEANIDKEYPAAIEVSGWTPFLCWPLGALGAYSVAVLTMSWLGTTRSRLDELPPLVAPPAHGTPVTAPDDRPAP</sequence>
<feature type="transmembrane region" description="Helical" evidence="2">
    <location>
        <begin position="25"/>
        <end position="48"/>
    </location>
</feature>
<feature type="transmembrane region" description="Helical" evidence="2">
    <location>
        <begin position="110"/>
        <end position="131"/>
    </location>
</feature>
<keyword evidence="2" id="KW-1133">Transmembrane helix</keyword>
<gene>
    <name evidence="3" type="ORF">DJ010_05675</name>
</gene>
<keyword evidence="4" id="KW-1185">Reference proteome</keyword>
<feature type="transmembrane region" description="Helical" evidence="2">
    <location>
        <begin position="84"/>
        <end position="103"/>
    </location>
</feature>
<organism evidence="3 4">
    <name type="scientific">Nocardioides silvaticus</name>
    <dbReference type="NCBI Taxonomy" id="2201891"/>
    <lineage>
        <taxon>Bacteria</taxon>
        <taxon>Bacillati</taxon>
        <taxon>Actinomycetota</taxon>
        <taxon>Actinomycetes</taxon>
        <taxon>Propionibacteriales</taxon>
        <taxon>Nocardioidaceae</taxon>
        <taxon>Nocardioides</taxon>
    </lineage>
</organism>
<keyword evidence="2" id="KW-0472">Membrane</keyword>
<evidence type="ECO:0000256" key="1">
    <source>
        <dbReference type="SAM" id="MobiDB-lite"/>
    </source>
</evidence>
<comment type="caution">
    <text evidence="3">The sequence shown here is derived from an EMBL/GenBank/DDBJ whole genome shotgun (WGS) entry which is preliminary data.</text>
</comment>
<dbReference type="AlphaFoldDB" id="A0A316TMV2"/>